<dbReference type="Proteomes" id="UP000191691">
    <property type="component" value="Unassembled WGS sequence"/>
</dbReference>
<sequence length="124" mass="14438">MPSPRTIFRENGLPIFEDHSSVEGLQWVTLKVCDSQEALFDAALMDLLIESLQLGNYILTDRPMHEEDRLWVSFPILYSTITGTASIEIIIRLILHYKEQILNGVISIDREYLFRPSFRLHVLY</sequence>
<dbReference type="AlphaFoldDB" id="A0A1V6Y723"/>
<name>A0A1V6Y723_PENNA</name>
<organism evidence="1 2">
    <name type="scientific">Penicillium nalgiovense</name>
    <dbReference type="NCBI Taxonomy" id="60175"/>
    <lineage>
        <taxon>Eukaryota</taxon>
        <taxon>Fungi</taxon>
        <taxon>Dikarya</taxon>
        <taxon>Ascomycota</taxon>
        <taxon>Pezizomycotina</taxon>
        <taxon>Eurotiomycetes</taxon>
        <taxon>Eurotiomycetidae</taxon>
        <taxon>Eurotiales</taxon>
        <taxon>Aspergillaceae</taxon>
        <taxon>Penicillium</taxon>
    </lineage>
</organism>
<evidence type="ECO:0000313" key="2">
    <source>
        <dbReference type="Proteomes" id="UP000191691"/>
    </source>
</evidence>
<comment type="caution">
    <text evidence="1">The sequence shown here is derived from an EMBL/GenBank/DDBJ whole genome shotgun (WGS) entry which is preliminary data.</text>
</comment>
<reference evidence="2" key="1">
    <citation type="journal article" date="2017" name="Nat. Microbiol.">
        <title>Global analysis of biosynthetic gene clusters reveals vast potential of secondary metabolite production in Penicillium species.</title>
        <authorList>
            <person name="Nielsen J.C."/>
            <person name="Grijseels S."/>
            <person name="Prigent S."/>
            <person name="Ji B."/>
            <person name="Dainat J."/>
            <person name="Nielsen K.F."/>
            <person name="Frisvad J.C."/>
            <person name="Workman M."/>
            <person name="Nielsen J."/>
        </authorList>
    </citation>
    <scope>NUCLEOTIDE SEQUENCE [LARGE SCALE GENOMIC DNA]</scope>
    <source>
        <strain evidence="2">IBT 13039</strain>
    </source>
</reference>
<dbReference type="EMBL" id="MOOB01000033">
    <property type="protein sequence ID" value="OQE83250.1"/>
    <property type="molecule type" value="Genomic_DNA"/>
</dbReference>
<gene>
    <name evidence="1" type="ORF">PENNAL_c0033G10973</name>
</gene>
<protein>
    <submittedName>
        <fullName evidence="1">Uncharacterized protein</fullName>
    </submittedName>
</protein>
<dbReference type="OMA" id="CYKEDIV"/>
<accession>A0A1V6Y723</accession>
<proteinExistence type="predicted"/>
<keyword evidence="2" id="KW-1185">Reference proteome</keyword>
<evidence type="ECO:0000313" key="1">
    <source>
        <dbReference type="EMBL" id="OQE83250.1"/>
    </source>
</evidence>